<dbReference type="InterPro" id="IPR018170">
    <property type="entry name" value="Aldo/ket_reductase_CS"/>
</dbReference>
<keyword evidence="1" id="KW-0560">Oxidoreductase</keyword>
<dbReference type="PANTHER" id="PTHR43827">
    <property type="entry name" value="2,5-DIKETO-D-GLUCONIC ACID REDUCTASE"/>
    <property type="match status" value="1"/>
</dbReference>
<sequence>MELLKADLIDSTCSETPKTDDETLVGIADKHGVSPNRVLMRYNLEKKRISLPKSDNPDRIGANNEVSRFGLDSDDMTALVSLDQGRKGAVVMAVEE</sequence>
<name>A0ABY0GSV1_9PEZI</name>
<proteinExistence type="predicted"/>
<dbReference type="Gene3D" id="3.20.20.100">
    <property type="entry name" value="NADP-dependent oxidoreductase domain"/>
    <property type="match status" value="1"/>
</dbReference>
<accession>A0ABY0GSV1</accession>
<evidence type="ECO:0000259" key="2">
    <source>
        <dbReference type="Pfam" id="PF00248"/>
    </source>
</evidence>
<evidence type="ECO:0000313" key="3">
    <source>
        <dbReference type="EMBL" id="RYO76901.1"/>
    </source>
</evidence>
<dbReference type="InterPro" id="IPR020471">
    <property type="entry name" value="AKR"/>
</dbReference>
<dbReference type="Pfam" id="PF00248">
    <property type="entry name" value="Aldo_ket_red"/>
    <property type="match status" value="1"/>
</dbReference>
<comment type="caution">
    <text evidence="3">The sequence shown here is derived from an EMBL/GenBank/DDBJ whole genome shotgun (WGS) entry which is preliminary data.</text>
</comment>
<dbReference type="InterPro" id="IPR023210">
    <property type="entry name" value="NADP_OxRdtase_dom"/>
</dbReference>
<keyword evidence="4" id="KW-1185">Reference proteome</keyword>
<gene>
    <name evidence="3" type="ORF">DL762_009615</name>
</gene>
<dbReference type="SUPFAM" id="SSF51430">
    <property type="entry name" value="NAD(P)-linked oxidoreductase"/>
    <property type="match status" value="1"/>
</dbReference>
<evidence type="ECO:0000256" key="1">
    <source>
        <dbReference type="ARBA" id="ARBA00023002"/>
    </source>
</evidence>
<dbReference type="PANTHER" id="PTHR43827:SF13">
    <property type="entry name" value="ALDO_KETO REDUCTASE FAMILY PROTEIN"/>
    <property type="match status" value="1"/>
</dbReference>
<protein>
    <recommendedName>
        <fullName evidence="2">NADP-dependent oxidoreductase domain-containing protein</fullName>
    </recommendedName>
</protein>
<feature type="domain" description="NADP-dependent oxidoreductase" evidence="2">
    <location>
        <begin position="19"/>
        <end position="83"/>
    </location>
</feature>
<reference evidence="3 4" key="1">
    <citation type="submission" date="2018-06" db="EMBL/GenBank/DDBJ databases">
        <title>Complete Genomes of Monosporascus.</title>
        <authorList>
            <person name="Robinson A.J."/>
            <person name="Natvig D.O."/>
        </authorList>
    </citation>
    <scope>NUCLEOTIDE SEQUENCE [LARGE SCALE GENOMIC DNA]</scope>
    <source>
        <strain evidence="3 4">CBS 609.92</strain>
    </source>
</reference>
<dbReference type="EMBL" id="QJNS01000529">
    <property type="protein sequence ID" value="RYO76901.1"/>
    <property type="molecule type" value="Genomic_DNA"/>
</dbReference>
<dbReference type="Proteomes" id="UP000294003">
    <property type="component" value="Unassembled WGS sequence"/>
</dbReference>
<dbReference type="PROSITE" id="PS00063">
    <property type="entry name" value="ALDOKETO_REDUCTASE_3"/>
    <property type="match status" value="1"/>
</dbReference>
<evidence type="ECO:0000313" key="4">
    <source>
        <dbReference type="Proteomes" id="UP000294003"/>
    </source>
</evidence>
<organism evidence="3 4">
    <name type="scientific">Monosporascus cannonballus</name>
    <dbReference type="NCBI Taxonomy" id="155416"/>
    <lineage>
        <taxon>Eukaryota</taxon>
        <taxon>Fungi</taxon>
        <taxon>Dikarya</taxon>
        <taxon>Ascomycota</taxon>
        <taxon>Pezizomycotina</taxon>
        <taxon>Sordariomycetes</taxon>
        <taxon>Xylariomycetidae</taxon>
        <taxon>Xylariales</taxon>
        <taxon>Xylariales incertae sedis</taxon>
        <taxon>Monosporascus</taxon>
    </lineage>
</organism>
<dbReference type="InterPro" id="IPR036812">
    <property type="entry name" value="NAD(P)_OxRdtase_dom_sf"/>
</dbReference>